<feature type="region of interest" description="Disordered" evidence="1">
    <location>
        <begin position="217"/>
        <end position="236"/>
    </location>
</feature>
<dbReference type="Proteomes" id="UP000887562">
    <property type="component" value="Unplaced"/>
</dbReference>
<evidence type="ECO:0000256" key="1">
    <source>
        <dbReference type="SAM" id="MobiDB-lite"/>
    </source>
</evidence>
<evidence type="ECO:0000313" key="3">
    <source>
        <dbReference type="WBParaSite" id="maker-E.canG7_contigs_5909-snap-gene-0.34-mRNA-1"/>
    </source>
</evidence>
<organism evidence="2 3">
    <name type="scientific">Echinococcus canadensis</name>
    <dbReference type="NCBI Taxonomy" id="519352"/>
    <lineage>
        <taxon>Eukaryota</taxon>
        <taxon>Metazoa</taxon>
        <taxon>Spiralia</taxon>
        <taxon>Lophotrochozoa</taxon>
        <taxon>Platyhelminthes</taxon>
        <taxon>Cestoda</taxon>
        <taxon>Eucestoda</taxon>
        <taxon>Cyclophyllidea</taxon>
        <taxon>Taeniidae</taxon>
        <taxon>Echinococcus</taxon>
        <taxon>Echinococcus canadensis group</taxon>
    </lineage>
</organism>
<name>A0A915EWW5_9CEST</name>
<dbReference type="SUPFAM" id="SSF56019">
    <property type="entry name" value="The spindle assembly checkpoint protein mad2"/>
    <property type="match status" value="1"/>
</dbReference>
<keyword evidence="2" id="KW-1185">Reference proteome</keyword>
<reference evidence="3" key="1">
    <citation type="submission" date="2022-11" db="UniProtKB">
        <authorList>
            <consortium name="WormBaseParasite"/>
        </authorList>
    </citation>
    <scope>IDENTIFICATION</scope>
</reference>
<dbReference type="WBParaSite" id="maker-E.canG7_contigs_5909-snap-gene-0.34-mRNA-1">
    <property type="protein sequence ID" value="maker-E.canG7_contigs_5909-snap-gene-0.34-mRNA-1"/>
    <property type="gene ID" value="EcG7_05124"/>
</dbReference>
<dbReference type="AlphaFoldDB" id="A0A915EWW5"/>
<proteinExistence type="predicted"/>
<protein>
    <submittedName>
        <fullName evidence="3">HORMA domain-containing protein</fullName>
    </submittedName>
</protein>
<evidence type="ECO:0000313" key="2">
    <source>
        <dbReference type="Proteomes" id="UP000887562"/>
    </source>
</evidence>
<dbReference type="Gene3D" id="3.30.900.10">
    <property type="entry name" value="HORMA domain"/>
    <property type="match status" value="1"/>
</dbReference>
<dbReference type="InterPro" id="IPR036570">
    <property type="entry name" value="HORMA_dom_sf"/>
</dbReference>
<sequence>MQAKPGGSSLGRKVLKDFLYAAISIYLFQLEAYPSEAFKSAFVFGTPAKILRAQSVRRYVMKVLNSLQLSGNGQQELVLRYHQPESNDYCDVVFRFQCLLSHSECVPHNDKRFVYFSTYLNLDFWKEGFGSALGQLWLRPLPILHDANKGSSWTLLVRNWFQSGSLCRQSNPQILSTTNFVDAEVPNHGPRSCFPVHSITQLDLTIFYVFPDSAPSPSSHDASKNDAGRAVTFPNA</sequence>
<accession>A0A915EWW5</accession>